<accession>A0ABS2G9F3</accession>
<dbReference type="EC" id="6.3.4.19" evidence="8"/>
<keyword evidence="2 8" id="KW-0963">Cytoplasm</keyword>
<name>A0ABS2G9F3_9FIRM</name>
<feature type="binding site" evidence="8">
    <location>
        <begin position="26"/>
        <end position="31"/>
    </location>
    <ligand>
        <name>ATP</name>
        <dbReference type="ChEBI" id="CHEBI:30616"/>
    </ligand>
</feature>
<dbReference type="InterPro" id="IPR012796">
    <property type="entry name" value="Lysidine-tRNA-synth_C"/>
</dbReference>
<organism evidence="10 11">
    <name type="scientific">Anaerotignum lactatifermentans</name>
    <dbReference type="NCBI Taxonomy" id="160404"/>
    <lineage>
        <taxon>Bacteria</taxon>
        <taxon>Bacillati</taxon>
        <taxon>Bacillota</taxon>
        <taxon>Clostridia</taxon>
        <taxon>Lachnospirales</taxon>
        <taxon>Anaerotignaceae</taxon>
        <taxon>Anaerotignum</taxon>
    </lineage>
</organism>
<dbReference type="SUPFAM" id="SSF52402">
    <property type="entry name" value="Adenine nucleotide alpha hydrolases-like"/>
    <property type="match status" value="1"/>
</dbReference>
<dbReference type="GO" id="GO:0032267">
    <property type="term" value="F:tRNA(Ile)-lysidine synthase activity"/>
    <property type="evidence" value="ECO:0007669"/>
    <property type="project" value="UniProtKB-EC"/>
</dbReference>
<dbReference type="InterPro" id="IPR014729">
    <property type="entry name" value="Rossmann-like_a/b/a_fold"/>
</dbReference>
<evidence type="ECO:0000256" key="1">
    <source>
        <dbReference type="ARBA" id="ARBA00004496"/>
    </source>
</evidence>
<sequence length="446" mass="50324">MLEKVRWTMKQYHMCGRGERIAVGVSGGADSMALLHLLWRLSVQEEWQVQAVHVHHGLRGAEADADAAYVEETCRCWGIPCTVIRLDVAAEAAKRKLGVEETGRILRYEALRQAAAGGKIAVAHHANDQAETLLMRLCRGTGMQGLAAMRPVREDVIRPLLFCGREEIEVYCRQKGILWREDSTNRETAYTRNRLRHQVLPLLEQVHGGSIRHLSEAAELLAAEEDFLEKEAQKALAALEERGGLWAAALLELHPALRRRVLRLAVAQKGSLRDVTRSHILQLEELLEKESGKSICLPHGLWAGMEYGRLVLKRQEMAAVGFCHSLEIGGQTAVPELGWLVETEVSLEKPGEFCRDDYTNVFDYDKIKRELCCRSRRPGDRMALRAGSKKLKDLFIDEKIPREERDRKALIACGGEVLWIVGGRISPAVLPEKDTKRYITVRIRRV</sequence>
<dbReference type="Pfam" id="PF01171">
    <property type="entry name" value="ATP_bind_3"/>
    <property type="match status" value="1"/>
</dbReference>
<comment type="catalytic activity">
    <reaction evidence="7 8">
        <text>cytidine(34) in tRNA(Ile2) + L-lysine + ATP = lysidine(34) in tRNA(Ile2) + AMP + diphosphate + H(+)</text>
        <dbReference type="Rhea" id="RHEA:43744"/>
        <dbReference type="Rhea" id="RHEA-COMP:10625"/>
        <dbReference type="Rhea" id="RHEA-COMP:10670"/>
        <dbReference type="ChEBI" id="CHEBI:15378"/>
        <dbReference type="ChEBI" id="CHEBI:30616"/>
        <dbReference type="ChEBI" id="CHEBI:32551"/>
        <dbReference type="ChEBI" id="CHEBI:33019"/>
        <dbReference type="ChEBI" id="CHEBI:82748"/>
        <dbReference type="ChEBI" id="CHEBI:83665"/>
        <dbReference type="ChEBI" id="CHEBI:456215"/>
        <dbReference type="EC" id="6.3.4.19"/>
    </reaction>
</comment>
<dbReference type="PANTHER" id="PTHR43033">
    <property type="entry name" value="TRNA(ILE)-LYSIDINE SYNTHASE-RELATED"/>
    <property type="match status" value="1"/>
</dbReference>
<proteinExistence type="inferred from homology"/>
<evidence type="ECO:0000256" key="3">
    <source>
        <dbReference type="ARBA" id="ARBA00022598"/>
    </source>
</evidence>
<dbReference type="NCBIfam" id="TIGR02433">
    <property type="entry name" value="lysidine_TilS_C"/>
    <property type="match status" value="1"/>
</dbReference>
<dbReference type="SUPFAM" id="SSF56037">
    <property type="entry name" value="PheT/TilS domain"/>
    <property type="match status" value="1"/>
</dbReference>
<comment type="domain">
    <text evidence="8">The N-terminal region contains the highly conserved SGGXDS motif, predicted to be a P-loop motif involved in ATP binding.</text>
</comment>
<evidence type="ECO:0000256" key="2">
    <source>
        <dbReference type="ARBA" id="ARBA00022490"/>
    </source>
</evidence>
<evidence type="ECO:0000256" key="7">
    <source>
        <dbReference type="ARBA" id="ARBA00048539"/>
    </source>
</evidence>
<dbReference type="InterPro" id="IPR012094">
    <property type="entry name" value="tRNA_Ile_lys_synt"/>
</dbReference>
<evidence type="ECO:0000256" key="8">
    <source>
        <dbReference type="HAMAP-Rule" id="MF_01161"/>
    </source>
</evidence>
<dbReference type="SUPFAM" id="SSF82829">
    <property type="entry name" value="MesJ substrate recognition domain-like"/>
    <property type="match status" value="1"/>
</dbReference>
<dbReference type="InterPro" id="IPR012795">
    <property type="entry name" value="tRNA_Ile_lys_synt_N"/>
</dbReference>
<keyword evidence="11" id="KW-1185">Reference proteome</keyword>
<dbReference type="Gene3D" id="3.40.50.620">
    <property type="entry name" value="HUPs"/>
    <property type="match status" value="1"/>
</dbReference>
<dbReference type="NCBIfam" id="TIGR02432">
    <property type="entry name" value="lysidine_TilS_N"/>
    <property type="match status" value="1"/>
</dbReference>
<dbReference type="InterPro" id="IPR015262">
    <property type="entry name" value="tRNA_Ile_lys_synt_subst-bd"/>
</dbReference>
<keyword evidence="5 8" id="KW-0547">Nucleotide-binding</keyword>
<dbReference type="RefSeq" id="WP_205133742.1">
    <property type="nucleotide sequence ID" value="NZ_JACSNT010000008.1"/>
</dbReference>
<dbReference type="PANTHER" id="PTHR43033:SF1">
    <property type="entry name" value="TRNA(ILE)-LYSIDINE SYNTHASE-RELATED"/>
    <property type="match status" value="1"/>
</dbReference>
<evidence type="ECO:0000256" key="6">
    <source>
        <dbReference type="ARBA" id="ARBA00022840"/>
    </source>
</evidence>
<comment type="subcellular location">
    <subcellularLocation>
        <location evidence="1 8">Cytoplasm</location>
    </subcellularLocation>
</comment>
<comment type="similarity">
    <text evidence="8">Belongs to the tRNA(Ile)-lysidine synthase family.</text>
</comment>
<comment type="function">
    <text evidence="8">Ligates lysine onto the cytidine present at position 34 of the AUA codon-specific tRNA(Ile) that contains the anticodon CAU, in an ATP-dependent manner. Cytidine is converted to lysidine, thus changing the amino acid specificity of the tRNA from methionine to isoleucine.</text>
</comment>
<dbReference type="InterPro" id="IPR011063">
    <property type="entry name" value="TilS/TtcA_N"/>
</dbReference>
<protein>
    <recommendedName>
        <fullName evidence="8">tRNA(Ile)-lysidine synthase</fullName>
        <ecNumber evidence="8">6.3.4.19</ecNumber>
    </recommendedName>
    <alternativeName>
        <fullName evidence="8">tRNA(Ile)-2-lysyl-cytidine synthase</fullName>
    </alternativeName>
    <alternativeName>
        <fullName evidence="8">tRNA(Ile)-lysidine synthetase</fullName>
    </alternativeName>
</protein>
<dbReference type="Gene3D" id="1.20.59.20">
    <property type="match status" value="1"/>
</dbReference>
<evidence type="ECO:0000259" key="9">
    <source>
        <dbReference type="SMART" id="SM00977"/>
    </source>
</evidence>
<dbReference type="Pfam" id="PF11734">
    <property type="entry name" value="TilS_C"/>
    <property type="match status" value="1"/>
</dbReference>
<evidence type="ECO:0000256" key="4">
    <source>
        <dbReference type="ARBA" id="ARBA00022694"/>
    </source>
</evidence>
<dbReference type="EMBL" id="JACSNV010000009">
    <property type="protein sequence ID" value="MBM6878041.1"/>
    <property type="molecule type" value="Genomic_DNA"/>
</dbReference>
<dbReference type="Pfam" id="PF09179">
    <property type="entry name" value="TilS"/>
    <property type="match status" value="1"/>
</dbReference>
<keyword evidence="3 8" id="KW-0436">Ligase</keyword>
<comment type="caution">
    <text evidence="10">The sequence shown here is derived from an EMBL/GenBank/DDBJ whole genome shotgun (WGS) entry which is preliminary data.</text>
</comment>
<dbReference type="HAMAP" id="MF_01161">
    <property type="entry name" value="tRNA_Ile_lys_synt"/>
    <property type="match status" value="1"/>
</dbReference>
<evidence type="ECO:0000313" key="11">
    <source>
        <dbReference type="Proteomes" id="UP000729290"/>
    </source>
</evidence>
<evidence type="ECO:0000313" key="10">
    <source>
        <dbReference type="EMBL" id="MBM6878041.1"/>
    </source>
</evidence>
<reference evidence="10 11" key="1">
    <citation type="journal article" date="2021" name="Sci. Rep.">
        <title>The distribution of antibiotic resistance genes in chicken gut microbiota commensals.</title>
        <authorList>
            <person name="Juricova H."/>
            <person name="Matiasovicova J."/>
            <person name="Kubasova T."/>
            <person name="Cejkova D."/>
            <person name="Rychlik I."/>
        </authorList>
    </citation>
    <scope>NUCLEOTIDE SEQUENCE [LARGE SCALE GENOMIC DNA]</scope>
    <source>
        <strain evidence="10 11">An431b</strain>
    </source>
</reference>
<dbReference type="Proteomes" id="UP000729290">
    <property type="component" value="Unassembled WGS sequence"/>
</dbReference>
<keyword evidence="4 8" id="KW-0819">tRNA processing</keyword>
<gene>
    <name evidence="8 10" type="primary">tilS</name>
    <name evidence="10" type="ORF">H9X83_07690</name>
</gene>
<dbReference type="CDD" id="cd01992">
    <property type="entry name" value="TilS_N"/>
    <property type="match status" value="1"/>
</dbReference>
<feature type="domain" description="Lysidine-tRNA(Ile) synthetase C-terminal" evidence="9">
    <location>
        <begin position="371"/>
        <end position="441"/>
    </location>
</feature>
<keyword evidence="6 8" id="KW-0067">ATP-binding</keyword>
<evidence type="ECO:0000256" key="5">
    <source>
        <dbReference type="ARBA" id="ARBA00022741"/>
    </source>
</evidence>
<dbReference type="SMART" id="SM00977">
    <property type="entry name" value="TilS_C"/>
    <property type="match status" value="1"/>
</dbReference>